<comment type="function">
    <text evidence="3 19">Catalyzes the conversion of D-ribulose 5-phosphate to formate and 3,4-dihydroxy-2-butanone 4-phosphate.</text>
</comment>
<proteinExistence type="inferred from homology"/>
<dbReference type="HAMAP" id="MF_01283">
    <property type="entry name" value="RibBA"/>
    <property type="match status" value="1"/>
</dbReference>
<dbReference type="EC" id="3.5.4.25" evidence="19"/>
<comment type="cofactor">
    <cofactor evidence="19">
        <name>Mg(2+)</name>
        <dbReference type="ChEBI" id="CHEBI:18420"/>
    </cofactor>
    <cofactor evidence="19">
        <name>Mn(2+)</name>
        <dbReference type="ChEBI" id="CHEBI:29035"/>
    </cofactor>
    <text evidence="19">Binds 2 divalent metal cations per subunit. Magnesium or manganese.</text>
</comment>
<evidence type="ECO:0000259" key="20">
    <source>
        <dbReference type="Pfam" id="PF00925"/>
    </source>
</evidence>
<dbReference type="InterPro" id="IPR016299">
    <property type="entry name" value="Riboflavin_synth_RibBA"/>
</dbReference>
<comment type="similarity">
    <text evidence="19">In the C-terminal section; belongs to the GTP cyclohydrolase II family.</text>
</comment>
<evidence type="ECO:0000256" key="19">
    <source>
        <dbReference type="HAMAP-Rule" id="MF_01283"/>
    </source>
</evidence>
<dbReference type="GO" id="GO:0003935">
    <property type="term" value="F:GTP cyclohydrolase II activity"/>
    <property type="evidence" value="ECO:0007669"/>
    <property type="project" value="UniProtKB-UniRule"/>
</dbReference>
<comment type="pathway">
    <text evidence="4 19">Cofactor biosynthesis; riboflavin biosynthesis; 5-amino-6-(D-ribitylamino)uracil from GTP: step 1/4.</text>
</comment>
<dbReference type="PANTHER" id="PTHR21327:SF18">
    <property type="entry name" value="3,4-DIHYDROXY-2-BUTANONE 4-PHOSPHATE SYNTHASE"/>
    <property type="match status" value="1"/>
</dbReference>
<feature type="region of interest" description="DHBP synthase" evidence="19">
    <location>
        <begin position="1"/>
        <end position="204"/>
    </location>
</feature>
<dbReference type="NCBIfam" id="TIGR00505">
    <property type="entry name" value="ribA"/>
    <property type="match status" value="1"/>
</dbReference>
<accession>A0A2T6G359</accession>
<feature type="binding site" evidence="19">
    <location>
        <position position="32"/>
    </location>
    <ligand>
        <name>Mg(2+)</name>
        <dbReference type="ChEBI" id="CHEBI:18420"/>
        <label>2</label>
    </ligand>
</feature>
<dbReference type="InterPro" id="IPR017945">
    <property type="entry name" value="DHBP_synth_RibB-like_a/b_dom"/>
</dbReference>
<feature type="binding site" evidence="19">
    <location>
        <position position="360"/>
    </location>
    <ligand>
        <name>GTP</name>
        <dbReference type="ChEBI" id="CHEBI:37565"/>
    </ligand>
</feature>
<dbReference type="InterPro" id="IPR000926">
    <property type="entry name" value="RibA"/>
</dbReference>
<comment type="pathway">
    <text evidence="5 19">Cofactor biosynthesis; riboflavin biosynthesis; 2-hydroxy-3-oxobutyl phosphate from D-ribulose 5-phosphate: step 1/1.</text>
</comment>
<evidence type="ECO:0000256" key="5">
    <source>
        <dbReference type="ARBA" id="ARBA00004904"/>
    </source>
</evidence>
<comment type="catalytic activity">
    <reaction evidence="18 19">
        <text>GTP + 4 H2O = 2,5-diamino-6-hydroxy-4-(5-phosphoribosylamino)-pyrimidine + formate + 2 phosphate + 3 H(+)</text>
        <dbReference type="Rhea" id="RHEA:23704"/>
        <dbReference type="ChEBI" id="CHEBI:15377"/>
        <dbReference type="ChEBI" id="CHEBI:15378"/>
        <dbReference type="ChEBI" id="CHEBI:15740"/>
        <dbReference type="ChEBI" id="CHEBI:37565"/>
        <dbReference type="ChEBI" id="CHEBI:43474"/>
        <dbReference type="ChEBI" id="CHEBI:58614"/>
        <dbReference type="EC" id="3.5.4.25"/>
    </reaction>
</comment>
<keyword evidence="13 19" id="KW-0342">GTP-binding</keyword>
<evidence type="ECO:0000256" key="11">
    <source>
        <dbReference type="ARBA" id="ARBA00022833"/>
    </source>
</evidence>
<dbReference type="InterPro" id="IPR036144">
    <property type="entry name" value="RibA-like_sf"/>
</dbReference>
<evidence type="ECO:0000256" key="10">
    <source>
        <dbReference type="ARBA" id="ARBA00022801"/>
    </source>
</evidence>
<dbReference type="FunFam" id="3.40.50.10990:FF:000001">
    <property type="entry name" value="Riboflavin biosynthesis protein RibBA"/>
    <property type="match status" value="1"/>
</dbReference>
<feature type="binding site" evidence="19">
    <location>
        <position position="273"/>
    </location>
    <ligand>
        <name>Zn(2+)</name>
        <dbReference type="ChEBI" id="CHEBI:29105"/>
        <note>catalytic</note>
    </ligand>
</feature>
<dbReference type="PANTHER" id="PTHR21327">
    <property type="entry name" value="GTP CYCLOHYDROLASE II-RELATED"/>
    <property type="match status" value="1"/>
</dbReference>
<comment type="cofactor">
    <cofactor evidence="2">
        <name>Mn(2+)</name>
        <dbReference type="ChEBI" id="CHEBI:29035"/>
    </cofactor>
</comment>
<dbReference type="GO" id="GO:0008686">
    <property type="term" value="F:3,4-dihydroxy-2-butanone-4-phosphate synthase activity"/>
    <property type="evidence" value="ECO:0007669"/>
    <property type="project" value="UniProtKB-UniRule"/>
</dbReference>
<dbReference type="InterPro" id="IPR000422">
    <property type="entry name" value="DHBP_synthase_RibB"/>
</dbReference>
<dbReference type="GO" id="GO:0005829">
    <property type="term" value="C:cytosol"/>
    <property type="evidence" value="ECO:0007669"/>
    <property type="project" value="TreeGrafter"/>
</dbReference>
<feature type="site" description="Essential for DHBP synthase activity" evidence="19">
    <location>
        <position position="129"/>
    </location>
</feature>
<keyword evidence="14 19" id="KW-0464">Manganese</keyword>
<keyword evidence="12 19" id="KW-0460">Magnesium</keyword>
<dbReference type="NCBIfam" id="NF001591">
    <property type="entry name" value="PRK00393.1"/>
    <property type="match status" value="1"/>
</dbReference>
<dbReference type="GO" id="GO:0008270">
    <property type="term" value="F:zinc ion binding"/>
    <property type="evidence" value="ECO:0007669"/>
    <property type="project" value="UniProtKB-UniRule"/>
</dbReference>
<keyword evidence="15 19" id="KW-0456">Lyase</keyword>
<organism evidence="21 22">
    <name type="scientific">Paenibacillus elgii</name>
    <dbReference type="NCBI Taxonomy" id="189691"/>
    <lineage>
        <taxon>Bacteria</taxon>
        <taxon>Bacillati</taxon>
        <taxon>Bacillota</taxon>
        <taxon>Bacilli</taxon>
        <taxon>Bacillales</taxon>
        <taxon>Paenibacillaceae</taxon>
        <taxon>Paenibacillus</taxon>
    </lineage>
</organism>
<gene>
    <name evidence="19" type="primary">ribBA</name>
    <name evidence="21" type="ORF">C8Z91_13435</name>
</gene>
<evidence type="ECO:0000256" key="13">
    <source>
        <dbReference type="ARBA" id="ARBA00023134"/>
    </source>
</evidence>
<comment type="cofactor">
    <cofactor evidence="19">
        <name>Zn(2+)</name>
        <dbReference type="ChEBI" id="CHEBI:29105"/>
    </cofactor>
    <text evidence="19">Binds 1 zinc ion per subunit.</text>
</comment>
<feature type="binding site" evidence="19">
    <location>
        <position position="260"/>
    </location>
    <ligand>
        <name>Zn(2+)</name>
        <dbReference type="ChEBI" id="CHEBI:29105"/>
        <note>catalytic</note>
    </ligand>
</feature>
<feature type="binding site" evidence="19">
    <location>
        <position position="32"/>
    </location>
    <ligand>
        <name>Mg(2+)</name>
        <dbReference type="ChEBI" id="CHEBI:18420"/>
        <label>1</label>
    </ligand>
</feature>
<reference evidence="21 22" key="1">
    <citation type="submission" date="2018-03" db="EMBL/GenBank/DDBJ databases">
        <title>Genome sequence of Paenibacillus elgii strain AC13 an antimicrobial compound producing bacteria.</title>
        <authorList>
            <person name="Kurokawa A.S."/>
            <person name="Araujo J.F."/>
            <person name="Costa R.A."/>
            <person name="Ortega D.B."/>
            <person name="Pires A.S."/>
            <person name="Pappas G.J.Jr."/>
            <person name="Franco O.L."/>
            <person name="Barreto C."/>
            <person name="Magalhaes B.S."/>
            <person name="Kruger R.H."/>
        </authorList>
    </citation>
    <scope>NUCLEOTIDE SEQUENCE [LARGE SCALE GENOMIC DNA]</scope>
    <source>
        <strain evidence="21 22">AC13</strain>
    </source>
</reference>
<feature type="active site" description="Proton acceptor; for GTP cyclohydrolase activity" evidence="19">
    <location>
        <position position="332"/>
    </location>
</feature>
<dbReference type="HAMAP" id="MF_00179">
    <property type="entry name" value="RibA"/>
    <property type="match status" value="1"/>
</dbReference>
<dbReference type="EC" id="4.1.99.12" evidence="19"/>
<evidence type="ECO:0000313" key="22">
    <source>
        <dbReference type="Proteomes" id="UP000244184"/>
    </source>
</evidence>
<keyword evidence="11 19" id="KW-0862">Zinc</keyword>
<dbReference type="Proteomes" id="UP000244184">
    <property type="component" value="Unassembled WGS sequence"/>
</dbReference>
<dbReference type="Gene3D" id="3.90.870.10">
    <property type="entry name" value="DHBP synthase"/>
    <property type="match status" value="1"/>
</dbReference>
<dbReference type="GO" id="GO:0000287">
    <property type="term" value="F:magnesium ion binding"/>
    <property type="evidence" value="ECO:0007669"/>
    <property type="project" value="UniProtKB-UniRule"/>
</dbReference>
<dbReference type="HAMAP" id="MF_00180">
    <property type="entry name" value="RibB"/>
    <property type="match status" value="1"/>
</dbReference>
<evidence type="ECO:0000256" key="9">
    <source>
        <dbReference type="ARBA" id="ARBA00022741"/>
    </source>
</evidence>
<feature type="binding site" evidence="19">
    <location>
        <begin position="298"/>
        <end position="300"/>
    </location>
    <ligand>
        <name>GTP</name>
        <dbReference type="ChEBI" id="CHEBI:37565"/>
    </ligand>
</feature>
<evidence type="ECO:0000256" key="14">
    <source>
        <dbReference type="ARBA" id="ARBA00023211"/>
    </source>
</evidence>
<feature type="region of interest" description="GTP cyclohydrolase II" evidence="19">
    <location>
        <begin position="205"/>
        <end position="404"/>
    </location>
</feature>
<feature type="binding site" evidence="19">
    <location>
        <begin position="31"/>
        <end position="32"/>
    </location>
    <ligand>
        <name>D-ribulose 5-phosphate</name>
        <dbReference type="ChEBI" id="CHEBI:58121"/>
    </ligand>
</feature>
<evidence type="ECO:0000256" key="4">
    <source>
        <dbReference type="ARBA" id="ARBA00004853"/>
    </source>
</evidence>
<feature type="binding site" evidence="19">
    <location>
        <position position="36"/>
    </location>
    <ligand>
        <name>D-ribulose 5-phosphate</name>
        <dbReference type="ChEBI" id="CHEBI:58121"/>
    </ligand>
</feature>
<protein>
    <recommendedName>
        <fullName evidence="19">Riboflavin biosynthesis protein RibBA</fullName>
    </recommendedName>
    <domain>
        <recommendedName>
            <fullName evidence="19">3,4-dihydroxy-2-butanone 4-phosphate synthase</fullName>
            <shortName evidence="19">DHBP synthase</shortName>
            <ecNumber evidence="19">4.1.99.12</ecNumber>
        </recommendedName>
    </domain>
    <domain>
        <recommendedName>
            <fullName evidence="19">GTP cyclohydrolase-2</fullName>
            <ecNumber evidence="19">3.5.4.25</ecNumber>
        </recommendedName>
        <alternativeName>
            <fullName evidence="19">GTP cyclohydrolase II</fullName>
        </alternativeName>
    </domain>
</protein>
<dbReference type="InterPro" id="IPR032677">
    <property type="entry name" value="GTP_cyclohydro_II"/>
</dbReference>
<feature type="binding site" evidence="19">
    <location>
        <begin position="143"/>
        <end position="147"/>
    </location>
    <ligand>
        <name>D-ribulose 5-phosphate</name>
        <dbReference type="ChEBI" id="CHEBI:58121"/>
    </ligand>
</feature>
<evidence type="ECO:0000256" key="1">
    <source>
        <dbReference type="ARBA" id="ARBA00000141"/>
    </source>
</evidence>
<dbReference type="SUPFAM" id="SSF55821">
    <property type="entry name" value="YrdC/RibB"/>
    <property type="match status" value="1"/>
</dbReference>
<evidence type="ECO:0000256" key="16">
    <source>
        <dbReference type="ARBA" id="ARBA00023268"/>
    </source>
</evidence>
<dbReference type="CDD" id="cd00641">
    <property type="entry name" value="GTP_cyclohydro2"/>
    <property type="match status" value="1"/>
</dbReference>
<dbReference type="Pfam" id="PF00926">
    <property type="entry name" value="DHBP_synthase"/>
    <property type="match status" value="1"/>
</dbReference>
<dbReference type="NCBIfam" id="NF006803">
    <property type="entry name" value="PRK09311.1"/>
    <property type="match status" value="1"/>
</dbReference>
<feature type="site" description="Essential for DHBP synthase activity" evidence="19">
    <location>
        <position position="167"/>
    </location>
</feature>
<feature type="binding site" evidence="19">
    <location>
        <position position="276"/>
    </location>
    <ligand>
        <name>GTP</name>
        <dbReference type="ChEBI" id="CHEBI:37565"/>
    </ligand>
</feature>
<evidence type="ECO:0000313" key="21">
    <source>
        <dbReference type="EMBL" id="PUA38602.1"/>
    </source>
</evidence>
<keyword evidence="7 19" id="KW-0686">Riboflavin biosynthesis</keyword>
<evidence type="ECO:0000256" key="17">
    <source>
        <dbReference type="ARBA" id="ARBA00043932"/>
    </source>
</evidence>
<keyword evidence="10 19" id="KW-0378">Hydrolase</keyword>
<keyword evidence="9 19" id="KW-0547">Nucleotide-binding</keyword>
<keyword evidence="8 19" id="KW-0479">Metal-binding</keyword>
<comment type="caution">
    <text evidence="21">The sequence shown here is derived from an EMBL/GenBank/DDBJ whole genome shotgun (WGS) entry which is preliminary data.</text>
</comment>
<evidence type="ECO:0000256" key="2">
    <source>
        <dbReference type="ARBA" id="ARBA00001936"/>
    </source>
</evidence>
<dbReference type="Pfam" id="PF00925">
    <property type="entry name" value="GTP_cyclohydro2"/>
    <property type="match status" value="1"/>
</dbReference>
<evidence type="ECO:0000256" key="6">
    <source>
        <dbReference type="ARBA" id="ARBA00005520"/>
    </source>
</evidence>
<dbReference type="AlphaFoldDB" id="A0A2T6G359"/>
<feature type="binding site" evidence="19">
    <location>
        <position position="320"/>
    </location>
    <ligand>
        <name>GTP</name>
        <dbReference type="ChEBI" id="CHEBI:37565"/>
    </ligand>
</feature>
<dbReference type="RefSeq" id="WP_108531782.1">
    <property type="nucleotide sequence ID" value="NZ_PYHP01000033.1"/>
</dbReference>
<feature type="binding site" evidence="19">
    <location>
        <position position="271"/>
    </location>
    <ligand>
        <name>Zn(2+)</name>
        <dbReference type="ChEBI" id="CHEBI:29105"/>
        <note>catalytic</note>
    </ligand>
</feature>
<comment type="similarity">
    <text evidence="6 19">In the N-terminal section; belongs to the DHBP synthase family.</text>
</comment>
<dbReference type="GO" id="GO:0009231">
    <property type="term" value="P:riboflavin biosynthetic process"/>
    <property type="evidence" value="ECO:0007669"/>
    <property type="project" value="UniProtKB-UniRule"/>
</dbReference>
<evidence type="ECO:0000256" key="8">
    <source>
        <dbReference type="ARBA" id="ARBA00022723"/>
    </source>
</evidence>
<feature type="binding site" evidence="19">
    <location>
        <position position="355"/>
    </location>
    <ligand>
        <name>GTP</name>
        <dbReference type="ChEBI" id="CHEBI:37565"/>
    </ligand>
</feature>
<evidence type="ECO:0000256" key="3">
    <source>
        <dbReference type="ARBA" id="ARBA00002284"/>
    </source>
</evidence>
<sequence>MDEPIRFHPIEEAIYDLMLGKVIIVVDDEDRENEGDFIALAEKATPEVINFMIKEGRGLVCAPITEERAQELDLPQMVSRNTDYHGTAFTVSIDHVETSTGISASERSRTVQALIDPQTKPQSFRRPGHIFPLTAKKGGVLRRAGHTEAAVDLARMCGAYPAAVICEVIKEDGEMARVPDLMEISRKHDLKIVTIQDLIRYRNQKEKLVQREVEVRMPTDFGVFTAIAYTNDVDRKEHVALVKGKIDSDRPMLVRVHSECLTGDVFHSHRCDCGPQLAAALKQIEEAGSGVLLYMRQEGRGIGLINKLKAYKLQEQGLDTVDANLKLGFAPDLRDYGIGAQILKDLGIGRIRLMTNNPRKIRGLEGYGLEVVERVPLQMEENEDNTNYLHTKQAKLGHLLDFTI</sequence>
<dbReference type="NCBIfam" id="TIGR00506">
    <property type="entry name" value="ribB"/>
    <property type="match status" value="1"/>
</dbReference>
<dbReference type="PIRSF" id="PIRSF001259">
    <property type="entry name" value="RibA"/>
    <property type="match status" value="1"/>
</dbReference>
<feature type="domain" description="GTP cyclohydrolase II" evidence="20">
    <location>
        <begin position="211"/>
        <end position="376"/>
    </location>
</feature>
<dbReference type="EMBL" id="PYHP01000033">
    <property type="protein sequence ID" value="PUA38602.1"/>
    <property type="molecule type" value="Genomic_DNA"/>
</dbReference>
<name>A0A2T6G359_9BACL</name>
<comment type="catalytic activity">
    <reaction evidence="1 19">
        <text>D-ribulose 5-phosphate = (2S)-2-hydroxy-3-oxobutyl phosphate + formate + H(+)</text>
        <dbReference type="Rhea" id="RHEA:18457"/>
        <dbReference type="ChEBI" id="CHEBI:15378"/>
        <dbReference type="ChEBI" id="CHEBI:15740"/>
        <dbReference type="ChEBI" id="CHEBI:58121"/>
        <dbReference type="ChEBI" id="CHEBI:58830"/>
        <dbReference type="EC" id="4.1.99.12"/>
    </reaction>
</comment>
<feature type="binding site" evidence="19">
    <location>
        <position position="167"/>
    </location>
    <ligand>
        <name>D-ribulose 5-phosphate</name>
        <dbReference type="ChEBI" id="CHEBI:58121"/>
    </ligand>
</feature>
<dbReference type="Gene3D" id="3.40.50.10990">
    <property type="entry name" value="GTP cyclohydrolase II"/>
    <property type="match status" value="1"/>
</dbReference>
<feature type="binding site" evidence="19">
    <location>
        <begin position="255"/>
        <end position="259"/>
    </location>
    <ligand>
        <name>GTP</name>
        <dbReference type="ChEBI" id="CHEBI:37565"/>
    </ligand>
</feature>
<dbReference type="UniPathway" id="UPA00275">
    <property type="reaction ID" value="UER00399"/>
</dbReference>
<keyword evidence="16 19" id="KW-0511">Multifunctional enzyme</keyword>
<feature type="binding site" evidence="19">
    <location>
        <position position="146"/>
    </location>
    <ligand>
        <name>Mg(2+)</name>
        <dbReference type="ChEBI" id="CHEBI:18420"/>
        <label>2</label>
    </ligand>
</feature>
<evidence type="ECO:0000256" key="15">
    <source>
        <dbReference type="ARBA" id="ARBA00023239"/>
    </source>
</evidence>
<feature type="active site" description="Nucleophile; for GTP cyclohydrolase activity" evidence="19">
    <location>
        <position position="334"/>
    </location>
</feature>
<dbReference type="SUPFAM" id="SSF142695">
    <property type="entry name" value="RibA-like"/>
    <property type="match status" value="1"/>
</dbReference>
<evidence type="ECO:0000256" key="7">
    <source>
        <dbReference type="ARBA" id="ARBA00022619"/>
    </source>
</evidence>
<evidence type="ECO:0000256" key="12">
    <source>
        <dbReference type="ARBA" id="ARBA00022842"/>
    </source>
</evidence>
<comment type="function">
    <text evidence="17 19">Catalyzes the conversion of GTP to 2,5-diamino-6-ribosylamino-4(3H)-pyrimidinone 5'-phosphate (DARP), formate and pyrophosphate.</text>
</comment>
<dbReference type="GO" id="GO:0005525">
    <property type="term" value="F:GTP binding"/>
    <property type="evidence" value="ECO:0007669"/>
    <property type="project" value="UniProtKB-KW"/>
</dbReference>
<dbReference type="FunFam" id="3.90.870.10:FF:000001">
    <property type="entry name" value="Riboflavin biosynthesis protein RibBA"/>
    <property type="match status" value="1"/>
</dbReference>
<dbReference type="GO" id="GO:0030145">
    <property type="term" value="F:manganese ion binding"/>
    <property type="evidence" value="ECO:0007669"/>
    <property type="project" value="UniProtKB-UniRule"/>
</dbReference>
<evidence type="ECO:0000256" key="18">
    <source>
        <dbReference type="ARBA" id="ARBA00049295"/>
    </source>
</evidence>